<dbReference type="EMBL" id="CP041969">
    <property type="protein sequence ID" value="QMV41892.1"/>
    <property type="molecule type" value="Genomic_DNA"/>
</dbReference>
<dbReference type="Gene3D" id="1.20.120.450">
    <property type="entry name" value="dinb family like domain"/>
    <property type="match status" value="1"/>
</dbReference>
<dbReference type="AlphaFoldDB" id="A0A7G5BY58"/>
<evidence type="ECO:0000259" key="1">
    <source>
        <dbReference type="Pfam" id="PF12867"/>
    </source>
</evidence>
<dbReference type="RefSeq" id="WP_182303250.1">
    <property type="nucleotide sequence ID" value="NZ_CP041969.1"/>
</dbReference>
<dbReference type="InterPro" id="IPR024775">
    <property type="entry name" value="DinB-like"/>
</dbReference>
<name>A0A7G5BY58_9BACL</name>
<evidence type="ECO:0000313" key="2">
    <source>
        <dbReference type="EMBL" id="QMV41892.1"/>
    </source>
</evidence>
<protein>
    <submittedName>
        <fullName evidence="2">DinB family protein</fullName>
    </submittedName>
</protein>
<dbReference type="Pfam" id="PF12867">
    <property type="entry name" value="DinB_2"/>
    <property type="match status" value="1"/>
</dbReference>
<dbReference type="InterPro" id="IPR034660">
    <property type="entry name" value="DinB/YfiT-like"/>
</dbReference>
<gene>
    <name evidence="2" type="ORF">FPL14_12375</name>
</gene>
<organism evidence="2 3">
    <name type="scientific">Cohnella cholangitidis</name>
    <dbReference type="NCBI Taxonomy" id="2598458"/>
    <lineage>
        <taxon>Bacteria</taxon>
        <taxon>Bacillati</taxon>
        <taxon>Bacillota</taxon>
        <taxon>Bacilli</taxon>
        <taxon>Bacillales</taxon>
        <taxon>Paenibacillaceae</taxon>
        <taxon>Cohnella</taxon>
    </lineage>
</organism>
<reference evidence="2 3" key="1">
    <citation type="submission" date="2019-07" db="EMBL/GenBank/DDBJ databases">
        <authorList>
            <person name="Kim J.K."/>
            <person name="Cheong H.-M."/>
            <person name="Choi Y."/>
            <person name="Hwang K.J."/>
            <person name="Lee S."/>
            <person name="Choi C."/>
        </authorList>
    </citation>
    <scope>NUCLEOTIDE SEQUENCE [LARGE SCALE GENOMIC DNA]</scope>
    <source>
        <strain evidence="2 3">KS 22</strain>
    </source>
</reference>
<sequence>MNTQASLSALEETVSYYLEQLQRIGEEQLSLRPSEEEWSLGQLYNHLIGATQYMSLRNIGLCREGDKETIVVGGAKSEAGEAVFRNGGFPDAKISVPPSPQYTPRQPNGKEELSEGLLGIVRQMRDIEPTLREISPENAANHPRLGALTAKEWFQLVEMHFRHHLKQLHRLQQFAGIGAS</sequence>
<accession>A0A7G5BY58</accession>
<keyword evidence="3" id="KW-1185">Reference proteome</keyword>
<evidence type="ECO:0000313" key="3">
    <source>
        <dbReference type="Proteomes" id="UP000515679"/>
    </source>
</evidence>
<dbReference type="SUPFAM" id="SSF109854">
    <property type="entry name" value="DinB/YfiT-like putative metalloenzymes"/>
    <property type="match status" value="1"/>
</dbReference>
<dbReference type="Proteomes" id="UP000515679">
    <property type="component" value="Chromosome"/>
</dbReference>
<dbReference type="KEGG" id="cchl:FPL14_12375"/>
<feature type="domain" description="DinB-like" evidence="1">
    <location>
        <begin position="9"/>
        <end position="168"/>
    </location>
</feature>
<proteinExistence type="predicted"/>